<evidence type="ECO:0000256" key="3">
    <source>
        <dbReference type="ARBA" id="ARBA00022777"/>
    </source>
</evidence>
<organism evidence="5 6">
    <name type="scientific">Paenibacillus beijingensis</name>
    <dbReference type="NCBI Taxonomy" id="1126833"/>
    <lineage>
        <taxon>Bacteria</taxon>
        <taxon>Bacillati</taxon>
        <taxon>Bacillota</taxon>
        <taxon>Bacilli</taxon>
        <taxon>Bacillales</taxon>
        <taxon>Paenibacillaceae</taxon>
        <taxon>Paenibacillus</taxon>
    </lineage>
</organism>
<dbReference type="OrthoDB" id="2375606at2"/>
<dbReference type="PATRIC" id="fig|1126833.4.peg.3905"/>
<dbReference type="AlphaFoldDB" id="A0A0D5NLC0"/>
<reference evidence="5 6" key="1">
    <citation type="journal article" date="2015" name="J. Biotechnol.">
        <title>Complete genome sequence of Paenibacillus beijingensis 7188(T) (=DSM 24997(T)), a novel rhizobacterium from jujube garden soil.</title>
        <authorList>
            <person name="Kwak Y."/>
            <person name="Shin J.H."/>
        </authorList>
    </citation>
    <scope>NUCLEOTIDE SEQUENCE [LARGE SCALE GENOMIC DNA]</scope>
    <source>
        <strain evidence="5 6">DSM 24997</strain>
    </source>
</reference>
<keyword evidence="1" id="KW-0597">Phosphoprotein</keyword>
<dbReference type="Proteomes" id="UP000032633">
    <property type="component" value="Chromosome"/>
</dbReference>
<proteinExistence type="predicted"/>
<dbReference type="EMBL" id="CP011058">
    <property type="protein sequence ID" value="AJY76071.1"/>
    <property type="molecule type" value="Genomic_DNA"/>
</dbReference>
<dbReference type="InterPro" id="IPR016120">
    <property type="entry name" value="Sig_transdc_His_kin_SpoOB"/>
</dbReference>
<dbReference type="SUPFAM" id="SSF55890">
    <property type="entry name" value="Sporulation response regulatory protein Spo0B"/>
    <property type="match status" value="1"/>
</dbReference>
<gene>
    <name evidence="5" type="ORF">VN24_17785</name>
</gene>
<evidence type="ECO:0000256" key="2">
    <source>
        <dbReference type="ARBA" id="ARBA00022679"/>
    </source>
</evidence>
<accession>A0A0D5NLC0</accession>
<feature type="domain" description="SpoOB alpha-helical" evidence="4">
    <location>
        <begin position="68"/>
        <end position="119"/>
    </location>
</feature>
<keyword evidence="2" id="KW-0808">Transferase</keyword>
<dbReference type="InterPro" id="IPR039506">
    <property type="entry name" value="SPOB_a"/>
</dbReference>
<dbReference type="GO" id="GO:0000155">
    <property type="term" value="F:phosphorelay sensor kinase activity"/>
    <property type="evidence" value="ECO:0007669"/>
    <property type="project" value="InterPro"/>
</dbReference>
<evidence type="ECO:0000313" key="5">
    <source>
        <dbReference type="EMBL" id="AJY76071.1"/>
    </source>
</evidence>
<keyword evidence="3" id="KW-0418">Kinase</keyword>
<dbReference type="Gene3D" id="1.10.287.130">
    <property type="match status" value="1"/>
</dbReference>
<dbReference type="RefSeq" id="WP_045671499.1">
    <property type="nucleotide sequence ID" value="NZ_CP011058.1"/>
</dbReference>
<dbReference type="KEGG" id="pbj:VN24_17785"/>
<evidence type="ECO:0000259" key="4">
    <source>
        <dbReference type="Pfam" id="PF14689"/>
    </source>
</evidence>
<evidence type="ECO:0000256" key="1">
    <source>
        <dbReference type="ARBA" id="ARBA00022553"/>
    </source>
</evidence>
<dbReference type="Pfam" id="PF14689">
    <property type="entry name" value="SPOB_a"/>
    <property type="match status" value="1"/>
</dbReference>
<keyword evidence="6" id="KW-1185">Reference proteome</keyword>
<dbReference type="HOGENOM" id="CLU_095307_0_0_9"/>
<evidence type="ECO:0000313" key="6">
    <source>
        <dbReference type="Proteomes" id="UP000032633"/>
    </source>
</evidence>
<name>A0A0D5NLC0_9BACL</name>
<reference evidence="6" key="2">
    <citation type="submission" date="2015-03" db="EMBL/GenBank/DDBJ databases">
        <title>Genome sequence of Paenibacillus beijingensis strain DSM 24997T.</title>
        <authorList>
            <person name="Kwak Y."/>
            <person name="Shin J.-H."/>
        </authorList>
    </citation>
    <scope>NUCLEOTIDE SEQUENCE [LARGE SCALE GENOMIC DNA]</scope>
    <source>
        <strain evidence="6">DSM 24997</strain>
    </source>
</reference>
<sequence length="244" mass="27267">MNRFGAAKLSAAVSVLLPAASVIIWPSLLWVHAVFVFWLAGASAVWIAADRKEGAGRLERAVQAVQKSAIHTLNHHRHDWMNELQVLYGYIRMGKPDKAVASVEKIRDKMAIESRISKLGVPSLVTFIQSFRTFSHSLQLDVDIDTGLQFEDLPLDRQAIADAIVDVVNAYRFQVKPGPGEPATLRLRIYCSDNSLQVELHYDGDIKDEDQLLQILKQRLLGTPLQAARLTQFHHVLLEAKLSA</sequence>
<protein>
    <recommendedName>
        <fullName evidence="4">SpoOB alpha-helical domain-containing protein</fullName>
    </recommendedName>
</protein>
<dbReference type="STRING" id="1126833.VN24_17785"/>